<name>A0A6A3JSA4_9STRA</name>
<evidence type="ECO:0000256" key="1">
    <source>
        <dbReference type="SAM" id="MobiDB-lite"/>
    </source>
</evidence>
<comment type="caution">
    <text evidence="2">The sequence shown here is derived from an EMBL/GenBank/DDBJ whole genome shotgun (WGS) entry which is preliminary data.</text>
</comment>
<dbReference type="EMBL" id="QXFU01001668">
    <property type="protein sequence ID" value="KAE8997721.1"/>
    <property type="molecule type" value="Genomic_DNA"/>
</dbReference>
<organism evidence="2 5">
    <name type="scientific">Phytophthora rubi</name>
    <dbReference type="NCBI Taxonomy" id="129364"/>
    <lineage>
        <taxon>Eukaryota</taxon>
        <taxon>Sar</taxon>
        <taxon>Stramenopiles</taxon>
        <taxon>Oomycota</taxon>
        <taxon>Peronosporomycetes</taxon>
        <taxon>Peronosporales</taxon>
        <taxon>Peronosporaceae</taxon>
        <taxon>Phytophthora</taxon>
    </lineage>
</organism>
<dbReference type="Proteomes" id="UP000435112">
    <property type="component" value="Unassembled WGS sequence"/>
</dbReference>
<dbReference type="AlphaFoldDB" id="A0A6A3JSA4"/>
<gene>
    <name evidence="2" type="ORF">PR002_g18953</name>
    <name evidence="3" type="ORF">PR003_g23907</name>
</gene>
<evidence type="ECO:0000313" key="5">
    <source>
        <dbReference type="Proteomes" id="UP000435112"/>
    </source>
</evidence>
<dbReference type="Proteomes" id="UP000434957">
    <property type="component" value="Unassembled WGS sequence"/>
</dbReference>
<sequence>MMNTSTVPATVTVDKGKLMESTKAVPKDGSVAAVRKAVAAQLNDELAARESGRAERYVSTMTPAMATLHYVHQMDDDGGDDRAGGAVMNRTAEETAKMKNAVTTMTVADKGTVTALEAVPADTDEVPTSEEGGGTMSDGRVTEEGATVVTETTKIDGTTEAEPSPLGLGMELTDEVMVKLGSVAAVRMAGKRSKRAAKQL</sequence>
<dbReference type="OrthoDB" id="10367162at2759"/>
<feature type="region of interest" description="Disordered" evidence="1">
    <location>
        <begin position="124"/>
        <end position="167"/>
    </location>
</feature>
<evidence type="ECO:0000313" key="4">
    <source>
        <dbReference type="Proteomes" id="UP000434957"/>
    </source>
</evidence>
<evidence type="ECO:0000313" key="3">
    <source>
        <dbReference type="EMBL" id="KAE9295822.1"/>
    </source>
</evidence>
<protein>
    <recommendedName>
        <fullName evidence="6">SMP domain-containing protein</fullName>
    </recommendedName>
</protein>
<proteinExistence type="predicted"/>
<accession>A0A6A3JSA4</accession>
<keyword evidence="4" id="KW-1185">Reference proteome</keyword>
<dbReference type="EMBL" id="QXFT01002597">
    <property type="protein sequence ID" value="KAE9295822.1"/>
    <property type="molecule type" value="Genomic_DNA"/>
</dbReference>
<reference evidence="2 5" key="1">
    <citation type="submission" date="2018-09" db="EMBL/GenBank/DDBJ databases">
        <title>Genomic investigation of the strawberry pathogen Phytophthora fragariae indicates pathogenicity is determined by transcriptional variation in three key races.</title>
        <authorList>
            <person name="Adams T.M."/>
            <person name="Armitage A.D."/>
            <person name="Sobczyk M.K."/>
            <person name="Bates H.J."/>
            <person name="Dunwell J.M."/>
            <person name="Nellist C.F."/>
            <person name="Harrison R.J."/>
        </authorList>
    </citation>
    <scope>NUCLEOTIDE SEQUENCE [LARGE SCALE GENOMIC DNA]</scope>
    <source>
        <strain evidence="2 5">SCRP324</strain>
        <strain evidence="3 4">SCRP333</strain>
    </source>
</reference>
<evidence type="ECO:0008006" key="6">
    <source>
        <dbReference type="Google" id="ProtNLM"/>
    </source>
</evidence>
<evidence type="ECO:0000313" key="2">
    <source>
        <dbReference type="EMBL" id="KAE8997721.1"/>
    </source>
</evidence>